<keyword evidence="4 10" id="KW-0812">Transmembrane</keyword>
<evidence type="ECO:0000256" key="5">
    <source>
        <dbReference type="ARBA" id="ARBA00022729"/>
    </source>
</evidence>
<dbReference type="PROSITE" id="PS52016">
    <property type="entry name" value="TONB_DEPENDENT_REC_3"/>
    <property type="match status" value="1"/>
</dbReference>
<dbReference type="CDD" id="cd01347">
    <property type="entry name" value="ligand_gated_channel"/>
    <property type="match status" value="1"/>
</dbReference>
<evidence type="ECO:0000256" key="7">
    <source>
        <dbReference type="ARBA" id="ARBA00023136"/>
    </source>
</evidence>
<dbReference type="InterPro" id="IPR000531">
    <property type="entry name" value="Beta-barrel_TonB"/>
</dbReference>
<evidence type="ECO:0000256" key="11">
    <source>
        <dbReference type="RuleBase" id="RU003357"/>
    </source>
</evidence>
<dbReference type="Pfam" id="PF00593">
    <property type="entry name" value="TonB_dep_Rec_b-barrel"/>
    <property type="match status" value="1"/>
</dbReference>
<evidence type="ECO:0000256" key="6">
    <source>
        <dbReference type="ARBA" id="ARBA00023077"/>
    </source>
</evidence>
<keyword evidence="16" id="KW-1185">Reference proteome</keyword>
<dbReference type="Proteomes" id="UP001214854">
    <property type="component" value="Unassembled WGS sequence"/>
</dbReference>
<comment type="similarity">
    <text evidence="10 11">Belongs to the TonB-dependent receptor family.</text>
</comment>
<feature type="signal peptide" evidence="12">
    <location>
        <begin position="1"/>
        <end position="26"/>
    </location>
</feature>
<gene>
    <name evidence="15" type="ORF">PQU92_02775</name>
</gene>
<feature type="domain" description="TonB-dependent receptor-like beta-barrel" evidence="13">
    <location>
        <begin position="209"/>
        <end position="607"/>
    </location>
</feature>
<dbReference type="Gene3D" id="2.40.170.20">
    <property type="entry name" value="TonB-dependent receptor, beta-barrel domain"/>
    <property type="match status" value="1"/>
</dbReference>
<dbReference type="PANTHER" id="PTHR30069:SF29">
    <property type="entry name" value="HEMOGLOBIN AND HEMOGLOBIN-HAPTOGLOBIN-BINDING PROTEIN 1-RELATED"/>
    <property type="match status" value="1"/>
</dbReference>
<feature type="domain" description="TonB-dependent receptor plug" evidence="14">
    <location>
        <begin position="53"/>
        <end position="160"/>
    </location>
</feature>
<dbReference type="EMBL" id="JAQQKX010000001">
    <property type="protein sequence ID" value="MDC7682182.1"/>
    <property type="molecule type" value="Genomic_DNA"/>
</dbReference>
<keyword evidence="3 10" id="KW-1134">Transmembrane beta strand</keyword>
<accession>A0ABT5HQ38</accession>
<protein>
    <submittedName>
        <fullName evidence="15">TonB-dependent receptor</fullName>
    </submittedName>
</protein>
<proteinExistence type="inferred from homology"/>
<reference evidence="15 16" key="1">
    <citation type="submission" date="2023-01" db="EMBL/GenBank/DDBJ databases">
        <title>Novel species of the genus Asticcacaulis isolated from rivers.</title>
        <authorList>
            <person name="Lu H."/>
        </authorList>
    </citation>
    <scope>NUCLEOTIDE SEQUENCE [LARGE SCALE GENOMIC DNA]</scope>
    <source>
        <strain evidence="15 16">BYS171W</strain>
    </source>
</reference>
<dbReference type="InterPro" id="IPR012910">
    <property type="entry name" value="Plug_dom"/>
</dbReference>
<dbReference type="PANTHER" id="PTHR30069">
    <property type="entry name" value="TONB-DEPENDENT OUTER MEMBRANE RECEPTOR"/>
    <property type="match status" value="1"/>
</dbReference>
<evidence type="ECO:0000313" key="15">
    <source>
        <dbReference type="EMBL" id="MDC7682182.1"/>
    </source>
</evidence>
<dbReference type="Pfam" id="PF07715">
    <property type="entry name" value="Plug"/>
    <property type="match status" value="1"/>
</dbReference>
<dbReference type="Gene3D" id="2.170.130.10">
    <property type="entry name" value="TonB-dependent receptor, plug domain"/>
    <property type="match status" value="1"/>
</dbReference>
<dbReference type="SUPFAM" id="SSF56935">
    <property type="entry name" value="Porins"/>
    <property type="match status" value="1"/>
</dbReference>
<keyword evidence="6 11" id="KW-0798">TonB box</keyword>
<evidence type="ECO:0000256" key="3">
    <source>
        <dbReference type="ARBA" id="ARBA00022452"/>
    </source>
</evidence>
<evidence type="ECO:0000259" key="14">
    <source>
        <dbReference type="Pfam" id="PF07715"/>
    </source>
</evidence>
<keyword evidence="9 10" id="KW-0998">Cell outer membrane</keyword>
<organism evidence="15 16">
    <name type="scientific">Asticcacaulis aquaticus</name>
    <dbReference type="NCBI Taxonomy" id="2984212"/>
    <lineage>
        <taxon>Bacteria</taxon>
        <taxon>Pseudomonadati</taxon>
        <taxon>Pseudomonadota</taxon>
        <taxon>Alphaproteobacteria</taxon>
        <taxon>Caulobacterales</taxon>
        <taxon>Caulobacteraceae</taxon>
        <taxon>Asticcacaulis</taxon>
    </lineage>
</organism>
<keyword evidence="7 10" id="KW-0472">Membrane</keyword>
<evidence type="ECO:0000256" key="2">
    <source>
        <dbReference type="ARBA" id="ARBA00022448"/>
    </source>
</evidence>
<keyword evidence="8 15" id="KW-0675">Receptor</keyword>
<name>A0ABT5HQ38_9CAUL</name>
<evidence type="ECO:0000313" key="16">
    <source>
        <dbReference type="Proteomes" id="UP001214854"/>
    </source>
</evidence>
<evidence type="ECO:0000256" key="8">
    <source>
        <dbReference type="ARBA" id="ARBA00023170"/>
    </source>
</evidence>
<dbReference type="InterPro" id="IPR039426">
    <property type="entry name" value="TonB-dep_rcpt-like"/>
</dbReference>
<evidence type="ECO:0000256" key="10">
    <source>
        <dbReference type="PROSITE-ProRule" id="PRU01360"/>
    </source>
</evidence>
<dbReference type="RefSeq" id="WP_272746685.1">
    <property type="nucleotide sequence ID" value="NZ_JAQQKX010000001.1"/>
</dbReference>
<keyword evidence="2 10" id="KW-0813">Transport</keyword>
<sequence length="650" mass="71247">MRPLRAHFLSSVAALPLLLLALPAVAQEHADHHDEDEEIEEVIVQATRAGRKLQDEPIRVEVINREEIEEKLLMTPGNIAMLVSETPGIRVQVTSPSLGSANIRMQGMLGRYTLLLTDGLPLYGGQALGLLQIPPTDLGQVEVIKGSASALYGASALGGVINLVSRRPSPELENEALLNVTSRGGQDTTGYTSAPLNDALSYSVTVGYHRQDQNDIDGDGWADMAGYERWTLRPRLFWYGDNGAKALLTVGAMTEQRDGGTVPGRTAPDGTAFVESQDTRRLDAGLNATIPVEHWGTLSLRASTMSQRHDHRFGAVTDRDHHDTTFAEAAINQEAGQTSWVAGIAWQGDRYRSKAFSGFNYDYTVPGLFAQVEQKIGTALTLAGSGRLDDHSQYGSQFSPRVSLLYRPGPWTVRASVGRGFFAPTPFVDEIEAAGLGRLEPLGQLEPEVARTASFDLGYNEGPIEANVTLFGSDIDDAVQLQETSATSVRLINAQGVTRTRGSELRLRYKWDAFSVTGSYVYVDATETDPSNGLRRDMPNTPKHTGGIVAMWEEHGKGRLGFEAYYTGKQMLEDNLYRTESKPYWELGAMGEMVFGKVSLFLNAENLLNVRQTKHNPILRPHRAADGRWTVDAWAPTEGFTLNGGVRLRF</sequence>
<comment type="caution">
    <text evidence="15">The sequence shown here is derived from an EMBL/GenBank/DDBJ whole genome shotgun (WGS) entry which is preliminary data.</text>
</comment>
<evidence type="ECO:0000259" key="13">
    <source>
        <dbReference type="Pfam" id="PF00593"/>
    </source>
</evidence>
<keyword evidence="5 12" id="KW-0732">Signal</keyword>
<dbReference type="InterPro" id="IPR036942">
    <property type="entry name" value="Beta-barrel_TonB_sf"/>
</dbReference>
<dbReference type="InterPro" id="IPR037066">
    <property type="entry name" value="Plug_dom_sf"/>
</dbReference>
<evidence type="ECO:0000256" key="12">
    <source>
        <dbReference type="SAM" id="SignalP"/>
    </source>
</evidence>
<comment type="subcellular location">
    <subcellularLocation>
        <location evidence="1 10">Cell outer membrane</location>
        <topology evidence="1 10">Multi-pass membrane protein</topology>
    </subcellularLocation>
</comment>
<evidence type="ECO:0000256" key="1">
    <source>
        <dbReference type="ARBA" id="ARBA00004571"/>
    </source>
</evidence>
<feature type="chain" id="PRO_5046901844" evidence="12">
    <location>
        <begin position="27"/>
        <end position="650"/>
    </location>
</feature>
<evidence type="ECO:0000256" key="4">
    <source>
        <dbReference type="ARBA" id="ARBA00022692"/>
    </source>
</evidence>
<evidence type="ECO:0000256" key="9">
    <source>
        <dbReference type="ARBA" id="ARBA00023237"/>
    </source>
</evidence>